<evidence type="ECO:0000256" key="1">
    <source>
        <dbReference type="SAM" id="MobiDB-lite"/>
    </source>
</evidence>
<keyword evidence="3" id="KW-1185">Reference proteome</keyword>
<proteinExistence type="predicted"/>
<gene>
    <name evidence="2" type="ORF">T12_9369</name>
</gene>
<feature type="compositionally biased region" description="Basic and acidic residues" evidence="1">
    <location>
        <begin position="1"/>
        <end position="12"/>
    </location>
</feature>
<organism evidence="2 3">
    <name type="scientific">Trichinella patagoniensis</name>
    <dbReference type="NCBI Taxonomy" id="990121"/>
    <lineage>
        <taxon>Eukaryota</taxon>
        <taxon>Metazoa</taxon>
        <taxon>Ecdysozoa</taxon>
        <taxon>Nematoda</taxon>
        <taxon>Enoplea</taxon>
        <taxon>Dorylaimia</taxon>
        <taxon>Trichinellida</taxon>
        <taxon>Trichinellidae</taxon>
        <taxon>Trichinella</taxon>
    </lineage>
</organism>
<name>A0A0V1ACI4_9BILA</name>
<protein>
    <submittedName>
        <fullName evidence="2">Uncharacterized protein</fullName>
    </submittedName>
</protein>
<dbReference type="EMBL" id="JYDQ01000009">
    <property type="protein sequence ID" value="KRY22520.1"/>
    <property type="molecule type" value="Genomic_DNA"/>
</dbReference>
<evidence type="ECO:0000313" key="2">
    <source>
        <dbReference type="EMBL" id="KRY22520.1"/>
    </source>
</evidence>
<accession>A0A0V1ACI4</accession>
<dbReference type="AlphaFoldDB" id="A0A0V1ACI4"/>
<reference evidence="2 3" key="1">
    <citation type="submission" date="2015-01" db="EMBL/GenBank/DDBJ databases">
        <title>Evolution of Trichinella species and genotypes.</title>
        <authorList>
            <person name="Korhonen P.K."/>
            <person name="Edoardo P."/>
            <person name="Giuseppe L.R."/>
            <person name="Gasser R.B."/>
        </authorList>
    </citation>
    <scope>NUCLEOTIDE SEQUENCE [LARGE SCALE GENOMIC DNA]</scope>
    <source>
        <strain evidence="2">ISS2496</strain>
    </source>
</reference>
<sequence>MSRHAHCQEWRASKPKAYSPETEYSRNRVTSRSFSCSPICKNIFDMSACSPTRNLRKRNNILTRSF</sequence>
<comment type="caution">
    <text evidence="2">The sequence shown here is derived from an EMBL/GenBank/DDBJ whole genome shotgun (WGS) entry which is preliminary data.</text>
</comment>
<feature type="region of interest" description="Disordered" evidence="1">
    <location>
        <begin position="1"/>
        <end position="24"/>
    </location>
</feature>
<dbReference type="Proteomes" id="UP000054783">
    <property type="component" value="Unassembled WGS sequence"/>
</dbReference>
<evidence type="ECO:0000313" key="3">
    <source>
        <dbReference type="Proteomes" id="UP000054783"/>
    </source>
</evidence>